<comment type="caution">
    <text evidence="1">The sequence shown here is derived from an EMBL/GenBank/DDBJ whole genome shotgun (WGS) entry which is preliminary data.</text>
</comment>
<dbReference type="EMBL" id="BROD01000001">
    <property type="protein sequence ID" value="GKX67366.1"/>
    <property type="molecule type" value="Genomic_DNA"/>
</dbReference>
<sequence>MNILGNVKKIPAGLMLIPMLIAAFINTFLPNIMQVGNPTTAIFSKAGTMCIVGIMLVFAGIQFKPNQLIITIKRGGILVALKLAISITFGIIVMKLFKLEGVFGISTLALVTCITSCNPGMYIALMEYYGDEVDIANFALLNIIGLPFIPICILGFAGGYGINYTSIVATCIPFFVGIILGCCDNNIREFTKSGTSIMLPFLGFCLGASINLKLAFSSCGLGLILFLIFLIVNNVPMLIVDKYVLKQKGHSSTAICCVAGLSIAVPKLVAEVDPKYLPYVDSASAQIAFTVILSAIIVPIWVKKLVKSI</sequence>
<dbReference type="Proteomes" id="UP001058074">
    <property type="component" value="Unassembled WGS sequence"/>
</dbReference>
<protein>
    <submittedName>
        <fullName evidence="1">2-keto-3-deoxygluconate permease</fullName>
    </submittedName>
</protein>
<organism evidence="1 2">
    <name type="scientific">Inconstantimicrobium mannanitabidum</name>
    <dbReference type="NCBI Taxonomy" id="1604901"/>
    <lineage>
        <taxon>Bacteria</taxon>
        <taxon>Bacillati</taxon>
        <taxon>Bacillota</taxon>
        <taxon>Clostridia</taxon>
        <taxon>Eubacteriales</taxon>
        <taxon>Clostridiaceae</taxon>
        <taxon>Inconstantimicrobium</taxon>
    </lineage>
</organism>
<gene>
    <name evidence="1" type="primary">kdgT2</name>
    <name evidence="1" type="ORF">rsdtw13_26240</name>
</gene>
<accession>A0ACB5RF15</accession>
<reference evidence="1" key="1">
    <citation type="journal article" date="2025" name="Int. J. Syst. Evol. Microbiol.">
        <title>Inconstantimicrobium mannanitabidum sp. nov., a novel member of the family Clostridiaceae isolated from anoxic soil under the treatment of reductive soil disinfestation.</title>
        <authorList>
            <person name="Ueki A."/>
            <person name="Tonouchi A."/>
            <person name="Honma S."/>
            <person name="Kaku N."/>
            <person name="Ueki K."/>
        </authorList>
    </citation>
    <scope>NUCLEOTIDE SEQUENCE</scope>
    <source>
        <strain evidence="1">TW13</strain>
    </source>
</reference>
<evidence type="ECO:0000313" key="1">
    <source>
        <dbReference type="EMBL" id="GKX67366.1"/>
    </source>
</evidence>
<evidence type="ECO:0000313" key="2">
    <source>
        <dbReference type="Proteomes" id="UP001058074"/>
    </source>
</evidence>
<name>A0ACB5RF15_9CLOT</name>
<proteinExistence type="predicted"/>
<keyword evidence="2" id="KW-1185">Reference proteome</keyword>